<dbReference type="InterPro" id="IPR015422">
    <property type="entry name" value="PyrdxlP-dep_Trfase_small"/>
</dbReference>
<dbReference type="CDD" id="cd00609">
    <property type="entry name" value="AAT_like"/>
    <property type="match status" value="1"/>
</dbReference>
<dbReference type="PANTHER" id="PTHR43510">
    <property type="entry name" value="AMINOTRANSFERASE FUNCTION, HYPOTHETICAL (EUROFUNG)"/>
    <property type="match status" value="1"/>
</dbReference>
<feature type="domain" description="Aminotransferase class I/classII large" evidence="1">
    <location>
        <begin position="54"/>
        <end position="360"/>
    </location>
</feature>
<organism evidence="2">
    <name type="scientific">Mesorhizobium sp. WSM2240</name>
    <dbReference type="NCBI Taxonomy" id="3228851"/>
    <lineage>
        <taxon>Bacteria</taxon>
        <taxon>Pseudomonadati</taxon>
        <taxon>Pseudomonadota</taxon>
        <taxon>Alphaproteobacteria</taxon>
        <taxon>Hyphomicrobiales</taxon>
        <taxon>Phyllobacteriaceae</taxon>
        <taxon>Mesorhizobium</taxon>
    </lineage>
</organism>
<keyword evidence="2" id="KW-0808">Transferase</keyword>
<dbReference type="InterPro" id="IPR004839">
    <property type="entry name" value="Aminotransferase_I/II_large"/>
</dbReference>
<dbReference type="Gene3D" id="3.90.1150.10">
    <property type="entry name" value="Aspartate Aminotransferase, domain 1"/>
    <property type="match status" value="1"/>
</dbReference>
<dbReference type="GO" id="GO:0030170">
    <property type="term" value="F:pyridoxal phosphate binding"/>
    <property type="evidence" value="ECO:0007669"/>
    <property type="project" value="InterPro"/>
</dbReference>
<accession>A0AAU8CUZ2</accession>
<dbReference type="InterPro" id="IPR015424">
    <property type="entry name" value="PyrdxlP-dep_Trfase"/>
</dbReference>
<sequence>MDLPPFLLDHWLSKYGFATPPIAYDLASSTGPKWTVGEVLALGDSAASLDELTVSYAPAEGSPALRGAIGKFLGVDPDWVVVTTGASEALSILFCLAARPGGNVVLPSPAFPAFEAMANAWGLAVRRSKLSGENGGLQSPGDVLTATDEDTVLALVNTPHNPTGAIMTANEIKELAAALAQKAVPLIVDEVYHPLYFGEPQPSAAPIDNVLAIGDMSKALSLAGLRMGWIVDSDAERRAKIIDARSYFTISSSPILEALTAHALSHRDVLLARLRAIASENLDALSDFMDRVSDVLAWVKPTGGTVCFPRFRDGRDSRSFCEALAARGVLVAPGDCFGTPSHMRVGFALLEHEKFREALSIFEGALREQ</sequence>
<dbReference type="Pfam" id="PF00155">
    <property type="entry name" value="Aminotran_1_2"/>
    <property type="match status" value="1"/>
</dbReference>
<reference evidence="2" key="1">
    <citation type="submission" date="2024-06" db="EMBL/GenBank/DDBJ databases">
        <title>Mesorhizobium karijinii sp. nov., a symbiont of the iconic Swainsona formosa from arid Australia.</title>
        <authorList>
            <person name="Hill Y.J."/>
            <person name="Watkin E.L.J."/>
            <person name="O'Hara G.W."/>
            <person name="Terpolilli J."/>
            <person name="Tye M.L."/>
            <person name="Kohlmeier M.G."/>
        </authorList>
    </citation>
    <scope>NUCLEOTIDE SEQUENCE</scope>
    <source>
        <strain evidence="2">WSM2240</strain>
    </source>
</reference>
<name>A0AAU8CUZ2_9HYPH</name>
<dbReference type="AlphaFoldDB" id="A0AAU8CUZ2"/>
<dbReference type="RefSeq" id="WP_353642090.1">
    <property type="nucleotide sequence ID" value="NZ_CP159253.1"/>
</dbReference>
<dbReference type="GO" id="GO:0008483">
    <property type="term" value="F:transaminase activity"/>
    <property type="evidence" value="ECO:0007669"/>
    <property type="project" value="UniProtKB-KW"/>
</dbReference>
<protein>
    <submittedName>
        <fullName evidence="2">Pyridoxal phosphate-dependent aminotransferase</fullName>
    </submittedName>
</protein>
<dbReference type="PANTHER" id="PTHR43510:SF1">
    <property type="entry name" value="AMINOTRANSFERASE FUNCTION, HYPOTHETICAL (EUROFUNG)"/>
    <property type="match status" value="1"/>
</dbReference>
<dbReference type="Gene3D" id="3.40.640.10">
    <property type="entry name" value="Type I PLP-dependent aspartate aminotransferase-like (Major domain)"/>
    <property type="match status" value="1"/>
</dbReference>
<evidence type="ECO:0000313" key="2">
    <source>
        <dbReference type="EMBL" id="XCG50382.1"/>
    </source>
</evidence>
<gene>
    <name evidence="2" type="ORF">ABVK50_07840</name>
</gene>
<dbReference type="InterPro" id="IPR015421">
    <property type="entry name" value="PyrdxlP-dep_Trfase_major"/>
</dbReference>
<dbReference type="EMBL" id="CP159253">
    <property type="protein sequence ID" value="XCG50382.1"/>
    <property type="molecule type" value="Genomic_DNA"/>
</dbReference>
<keyword evidence="2" id="KW-0032">Aminotransferase</keyword>
<evidence type="ECO:0000259" key="1">
    <source>
        <dbReference type="Pfam" id="PF00155"/>
    </source>
</evidence>
<dbReference type="SUPFAM" id="SSF53383">
    <property type="entry name" value="PLP-dependent transferases"/>
    <property type="match status" value="1"/>
</dbReference>
<proteinExistence type="predicted"/>